<protein>
    <submittedName>
        <fullName evidence="1">Uncharacterized protein</fullName>
    </submittedName>
</protein>
<name>A0A0E9WLN5_ANGAN</name>
<dbReference type="AlphaFoldDB" id="A0A0E9WLN5"/>
<reference evidence="1" key="1">
    <citation type="submission" date="2014-11" db="EMBL/GenBank/DDBJ databases">
        <authorList>
            <person name="Amaro Gonzalez C."/>
        </authorList>
    </citation>
    <scope>NUCLEOTIDE SEQUENCE</scope>
</reference>
<proteinExistence type="predicted"/>
<reference evidence="1" key="2">
    <citation type="journal article" date="2015" name="Fish Shellfish Immunol.">
        <title>Early steps in the European eel (Anguilla anguilla)-Vibrio vulnificus interaction in the gills: Role of the RtxA13 toxin.</title>
        <authorList>
            <person name="Callol A."/>
            <person name="Pajuelo D."/>
            <person name="Ebbesson L."/>
            <person name="Teles M."/>
            <person name="MacKenzie S."/>
            <person name="Amaro C."/>
        </authorList>
    </citation>
    <scope>NUCLEOTIDE SEQUENCE</scope>
</reference>
<evidence type="ECO:0000313" key="1">
    <source>
        <dbReference type="EMBL" id="JAH90383.1"/>
    </source>
</evidence>
<accession>A0A0E9WLN5</accession>
<dbReference type="EMBL" id="GBXM01018194">
    <property type="protein sequence ID" value="JAH90383.1"/>
    <property type="molecule type" value="Transcribed_RNA"/>
</dbReference>
<sequence>MQLDPMDLEIQGSVPLQTQWISGSRAEYLSRPIGSPGPGLSTLAHPVDL</sequence>
<organism evidence="1">
    <name type="scientific">Anguilla anguilla</name>
    <name type="common">European freshwater eel</name>
    <name type="synonym">Muraena anguilla</name>
    <dbReference type="NCBI Taxonomy" id="7936"/>
    <lineage>
        <taxon>Eukaryota</taxon>
        <taxon>Metazoa</taxon>
        <taxon>Chordata</taxon>
        <taxon>Craniata</taxon>
        <taxon>Vertebrata</taxon>
        <taxon>Euteleostomi</taxon>
        <taxon>Actinopterygii</taxon>
        <taxon>Neopterygii</taxon>
        <taxon>Teleostei</taxon>
        <taxon>Anguilliformes</taxon>
        <taxon>Anguillidae</taxon>
        <taxon>Anguilla</taxon>
    </lineage>
</organism>